<dbReference type="InterPro" id="IPR001650">
    <property type="entry name" value="Helicase_C-like"/>
</dbReference>
<evidence type="ECO:0000259" key="16">
    <source>
        <dbReference type="PROSITE" id="PS51192"/>
    </source>
</evidence>
<dbReference type="Pfam" id="PF17757">
    <property type="entry name" value="UvrB_inter"/>
    <property type="match status" value="1"/>
</dbReference>
<dbReference type="GO" id="GO:0009380">
    <property type="term" value="C:excinuclease repair complex"/>
    <property type="evidence" value="ECO:0007669"/>
    <property type="project" value="InterPro"/>
</dbReference>
<evidence type="ECO:0000313" key="19">
    <source>
        <dbReference type="Proteomes" id="UP000178771"/>
    </source>
</evidence>
<evidence type="ECO:0000256" key="4">
    <source>
        <dbReference type="ARBA" id="ARBA00022741"/>
    </source>
</evidence>
<feature type="domain" description="Helicase ATP-binding" evidence="16">
    <location>
        <begin position="24"/>
        <end position="181"/>
    </location>
</feature>
<dbReference type="InterPro" id="IPR004807">
    <property type="entry name" value="UvrB"/>
</dbReference>
<dbReference type="Pfam" id="PF12344">
    <property type="entry name" value="UvrB"/>
    <property type="match status" value="1"/>
</dbReference>
<dbReference type="InterPro" id="IPR014001">
    <property type="entry name" value="Helicase_ATP-bd"/>
</dbReference>
<keyword evidence="9 12" id="KW-0234">DNA repair</keyword>
<evidence type="ECO:0000256" key="7">
    <source>
        <dbReference type="ARBA" id="ARBA00022840"/>
    </source>
</evidence>
<dbReference type="SMART" id="SM00487">
    <property type="entry name" value="DEXDc"/>
    <property type="match status" value="1"/>
</dbReference>
<comment type="domain">
    <text evidence="12">The beta-hairpin motif is involved in DNA binding.</text>
</comment>
<dbReference type="Gene3D" id="3.40.50.300">
    <property type="entry name" value="P-loop containing nucleotide triphosphate hydrolases"/>
    <property type="match status" value="3"/>
</dbReference>
<keyword evidence="6 12" id="KW-0228">DNA excision</keyword>
<dbReference type="PROSITE" id="PS50151">
    <property type="entry name" value="UVR"/>
    <property type="match status" value="1"/>
</dbReference>
<dbReference type="CDD" id="cd18790">
    <property type="entry name" value="SF2_C_UvrB"/>
    <property type="match status" value="1"/>
</dbReference>
<name>A0A1F4V472_UNCKA</name>
<dbReference type="GO" id="GO:0006289">
    <property type="term" value="P:nucleotide-excision repair"/>
    <property type="evidence" value="ECO:0007669"/>
    <property type="project" value="UniProtKB-UniRule"/>
</dbReference>
<evidence type="ECO:0000259" key="17">
    <source>
        <dbReference type="PROSITE" id="PS51194"/>
    </source>
</evidence>
<dbReference type="GO" id="GO:0016887">
    <property type="term" value="F:ATP hydrolysis activity"/>
    <property type="evidence" value="ECO:0007669"/>
    <property type="project" value="InterPro"/>
</dbReference>
<dbReference type="GO" id="GO:0005524">
    <property type="term" value="F:ATP binding"/>
    <property type="evidence" value="ECO:0007669"/>
    <property type="project" value="UniProtKB-UniRule"/>
</dbReference>
<dbReference type="InterPro" id="IPR001943">
    <property type="entry name" value="UVR_dom"/>
</dbReference>
<evidence type="ECO:0000256" key="5">
    <source>
        <dbReference type="ARBA" id="ARBA00022763"/>
    </source>
</evidence>
<keyword evidence="7 12" id="KW-0067">ATP-binding</keyword>
<dbReference type="InterPro" id="IPR006935">
    <property type="entry name" value="Helicase/UvrB_N"/>
</dbReference>
<dbReference type="SUPFAM" id="SSF46600">
    <property type="entry name" value="C-terminal UvrC-binding domain of UvrB"/>
    <property type="match status" value="1"/>
</dbReference>
<proteinExistence type="inferred from homology"/>
<keyword evidence="8 12" id="KW-0267">Excision nuclease</keyword>
<dbReference type="SUPFAM" id="SSF52540">
    <property type="entry name" value="P-loop containing nucleoside triphosphate hydrolases"/>
    <property type="match status" value="2"/>
</dbReference>
<evidence type="ECO:0000256" key="14">
    <source>
        <dbReference type="SAM" id="Coils"/>
    </source>
</evidence>
<accession>A0A1F4V472</accession>
<keyword evidence="14" id="KW-0175">Coiled coil</keyword>
<evidence type="ECO:0000259" key="15">
    <source>
        <dbReference type="PROSITE" id="PS50151"/>
    </source>
</evidence>
<feature type="binding site" evidence="12">
    <location>
        <begin position="37"/>
        <end position="44"/>
    </location>
    <ligand>
        <name>ATP</name>
        <dbReference type="ChEBI" id="CHEBI:30616"/>
    </ligand>
</feature>
<evidence type="ECO:0000313" key="18">
    <source>
        <dbReference type="EMBL" id="OGC51939.1"/>
    </source>
</evidence>
<dbReference type="GO" id="GO:0005737">
    <property type="term" value="C:cytoplasm"/>
    <property type="evidence" value="ECO:0007669"/>
    <property type="project" value="UniProtKB-SubCell"/>
</dbReference>
<comment type="subunit">
    <text evidence="10 12 13">Forms a heterotetramer with UvrA during the search for lesions. Interacts with UvrC in an incision complex.</text>
</comment>
<evidence type="ECO:0000256" key="10">
    <source>
        <dbReference type="ARBA" id="ARBA00026033"/>
    </source>
</evidence>
<evidence type="ECO:0000256" key="8">
    <source>
        <dbReference type="ARBA" id="ARBA00022881"/>
    </source>
</evidence>
<organism evidence="18 19">
    <name type="scientific">candidate division WWE3 bacterium RIFCSPLOWO2_01_FULL_39_13</name>
    <dbReference type="NCBI Taxonomy" id="1802624"/>
    <lineage>
        <taxon>Bacteria</taxon>
        <taxon>Katanobacteria</taxon>
    </lineage>
</organism>
<dbReference type="SMART" id="SM00490">
    <property type="entry name" value="HELICc"/>
    <property type="match status" value="1"/>
</dbReference>
<feature type="domain" description="Helicase C-terminal" evidence="17">
    <location>
        <begin position="469"/>
        <end position="628"/>
    </location>
</feature>
<dbReference type="PROSITE" id="PS51194">
    <property type="entry name" value="HELICASE_CTER"/>
    <property type="match status" value="1"/>
</dbReference>
<protein>
    <recommendedName>
        <fullName evidence="11 12">UvrABC system protein B</fullName>
        <shortName evidence="12">Protein UvrB</shortName>
    </recommendedName>
    <alternativeName>
        <fullName evidence="12">Excinuclease ABC subunit B</fullName>
    </alternativeName>
</protein>
<keyword evidence="3 12" id="KW-0963">Cytoplasm</keyword>
<feature type="domain" description="UVR" evidence="15">
    <location>
        <begin position="664"/>
        <end position="699"/>
    </location>
</feature>
<evidence type="ECO:0000256" key="11">
    <source>
        <dbReference type="ARBA" id="ARBA00029504"/>
    </source>
</evidence>
<dbReference type="AlphaFoldDB" id="A0A1F4V472"/>
<evidence type="ECO:0000256" key="6">
    <source>
        <dbReference type="ARBA" id="ARBA00022769"/>
    </source>
</evidence>
<dbReference type="Proteomes" id="UP000178771">
    <property type="component" value="Unassembled WGS sequence"/>
</dbReference>
<comment type="similarity">
    <text evidence="2 12 13">Belongs to the UvrB family.</text>
</comment>
<dbReference type="PANTHER" id="PTHR24029:SF0">
    <property type="entry name" value="UVRABC SYSTEM PROTEIN B"/>
    <property type="match status" value="1"/>
</dbReference>
<evidence type="ECO:0000256" key="13">
    <source>
        <dbReference type="RuleBase" id="RU003587"/>
    </source>
</evidence>
<gene>
    <name evidence="12" type="primary">uvrB</name>
    <name evidence="18" type="ORF">A2982_03755</name>
</gene>
<dbReference type="PANTHER" id="PTHR24029">
    <property type="entry name" value="UVRABC SYSTEM PROTEIN B"/>
    <property type="match status" value="1"/>
</dbReference>
<dbReference type="PROSITE" id="PS51192">
    <property type="entry name" value="HELICASE_ATP_BIND_1"/>
    <property type="match status" value="1"/>
</dbReference>
<evidence type="ECO:0000256" key="9">
    <source>
        <dbReference type="ARBA" id="ARBA00023204"/>
    </source>
</evidence>
<dbReference type="Pfam" id="PF00271">
    <property type="entry name" value="Helicase_C"/>
    <property type="match status" value="1"/>
</dbReference>
<dbReference type="Gene3D" id="4.10.860.10">
    <property type="entry name" value="UVR domain"/>
    <property type="match status" value="1"/>
</dbReference>
<dbReference type="HAMAP" id="MF_00204">
    <property type="entry name" value="UvrB"/>
    <property type="match status" value="1"/>
</dbReference>
<feature type="coiled-coil region" evidence="14">
    <location>
        <begin position="660"/>
        <end position="687"/>
    </location>
</feature>
<evidence type="ECO:0000256" key="2">
    <source>
        <dbReference type="ARBA" id="ARBA00008533"/>
    </source>
</evidence>
<comment type="caution">
    <text evidence="18">The sequence shown here is derived from an EMBL/GenBank/DDBJ whole genome shotgun (WGS) entry which is preliminary data.</text>
</comment>
<dbReference type="GO" id="GO:0009432">
    <property type="term" value="P:SOS response"/>
    <property type="evidence" value="ECO:0007669"/>
    <property type="project" value="UniProtKB-UniRule"/>
</dbReference>
<dbReference type="GO" id="GO:0009381">
    <property type="term" value="F:excinuclease ABC activity"/>
    <property type="evidence" value="ECO:0007669"/>
    <property type="project" value="UniProtKB-UniRule"/>
</dbReference>
<dbReference type="InterPro" id="IPR027417">
    <property type="entry name" value="P-loop_NTPase"/>
</dbReference>
<reference evidence="18 19" key="1">
    <citation type="journal article" date="2016" name="Nat. Commun.">
        <title>Thousands of microbial genomes shed light on interconnected biogeochemical processes in an aquifer system.</title>
        <authorList>
            <person name="Anantharaman K."/>
            <person name="Brown C.T."/>
            <person name="Hug L.A."/>
            <person name="Sharon I."/>
            <person name="Castelle C.J."/>
            <person name="Probst A.J."/>
            <person name="Thomas B.C."/>
            <person name="Singh A."/>
            <person name="Wilkins M.J."/>
            <person name="Karaoz U."/>
            <person name="Brodie E.L."/>
            <person name="Williams K.H."/>
            <person name="Hubbard S.S."/>
            <person name="Banfield J.F."/>
        </authorList>
    </citation>
    <scope>NUCLEOTIDE SEQUENCE [LARGE SCALE GENOMIC DNA]</scope>
</reference>
<sequence>MKFQLKASYKPAGGQPDAIQELEDGIKRGSKDQTLLGVTGSGKTYVIANLINDTQKPALIISHNKTLAGQLFQEFRDFFPDNAVEYFVSYYDYYQPESYLPATDTYIEKDADVNEEIDRLRLSATASLLSRKDVIVVASVSCIYNLGSPIEYQKQMIRLKSGMKLRREDLFKRLTQLFYDRNDLGFARGTFRVKGDTIDIHPSYQNFAVRLEFLNDILSSLKFFDPVSGEILKAPTHPGEIPLETSKGTMTHLSKAQEDYIRSHTVEADTAVIYPAKHYIAPEERFDEAIKEIEADLEKRLLELESKGKKLEAYRLRQRTNYDLEMIREIGYCKGIENYSRYFDGRKIGEAPYSLMDFMPKDYLLVIDESHMTIPQIRGMYNGDRSRKETLVEHGFRLPSALDNRPLKFDEFQRRMGKTIYTSATPSEWEVQRSGSAYTGRQVVELLVRPTGLVDPKITVLPSKGQIQDLQKRIIAKTAKKQRVLVTTLTKRMSEELADYFKDRGLKVAYLHSDIETLERSDILDDLRKGEYDVLVGINLLREGLDLPEVSLVAILDADKEGFLRSEISLIQTMGRAARHISGEVVMYADQITGSMQRAIDEVARRRNIQLKYNKENNITPLSITKPIRDRILEKQAEEKEKSIVQEMNIEDYEFRTSGKKEQQKTLRSLEKKMKSAAELLEFELAADIRDKIRELKRTV</sequence>
<comment type="subcellular location">
    <subcellularLocation>
        <location evidence="1 12 13">Cytoplasm</location>
    </subcellularLocation>
</comment>
<keyword evidence="4 12" id="KW-0547">Nucleotide-binding</keyword>
<keyword evidence="5 12" id="KW-0227">DNA damage</keyword>
<dbReference type="Pfam" id="PF04851">
    <property type="entry name" value="ResIII"/>
    <property type="match status" value="1"/>
</dbReference>
<dbReference type="Pfam" id="PF02151">
    <property type="entry name" value="UVR"/>
    <property type="match status" value="1"/>
</dbReference>
<evidence type="ECO:0000256" key="3">
    <source>
        <dbReference type="ARBA" id="ARBA00022490"/>
    </source>
</evidence>
<comment type="function">
    <text evidence="12">The UvrABC repair system catalyzes the recognition and processing of DNA lesions. A damage recognition complex composed of 2 UvrA and 2 UvrB subunits scans DNA for abnormalities. Upon binding of the UvrA(2)B(2) complex to a putative damaged site, the DNA wraps around one UvrB monomer. DNA wrap is dependent on ATP binding by UvrB and probably causes local melting of the DNA helix, facilitating insertion of UvrB beta-hairpin between the DNA strands. Then UvrB probes one DNA strand for the presence of a lesion. If a lesion is found the UvrA subunits dissociate and the UvrB-DNA preincision complex is formed. This complex is subsequently bound by UvrC and the second UvrB is released. If no lesion is found, the DNA wraps around the other UvrB subunit that will check the other stand for damage.</text>
</comment>
<dbReference type="InterPro" id="IPR024759">
    <property type="entry name" value="UvrB_YAD/RRR_dom"/>
</dbReference>
<keyword evidence="12 13" id="KW-0742">SOS response</keyword>
<evidence type="ECO:0000256" key="1">
    <source>
        <dbReference type="ARBA" id="ARBA00004496"/>
    </source>
</evidence>
<dbReference type="GO" id="GO:0003677">
    <property type="term" value="F:DNA binding"/>
    <property type="evidence" value="ECO:0007669"/>
    <property type="project" value="UniProtKB-UniRule"/>
</dbReference>
<dbReference type="STRING" id="1802624.A2982_03755"/>
<dbReference type="EMBL" id="MEVH01000009">
    <property type="protein sequence ID" value="OGC51939.1"/>
    <property type="molecule type" value="Genomic_DNA"/>
</dbReference>
<feature type="short sequence motif" description="Beta-hairpin" evidence="12">
    <location>
        <begin position="90"/>
        <end position="113"/>
    </location>
</feature>
<dbReference type="CDD" id="cd17916">
    <property type="entry name" value="DEXHc_UvrB"/>
    <property type="match status" value="1"/>
</dbReference>
<dbReference type="InterPro" id="IPR041471">
    <property type="entry name" value="UvrB_inter"/>
</dbReference>
<evidence type="ECO:0000256" key="12">
    <source>
        <dbReference type="HAMAP-Rule" id="MF_00204"/>
    </source>
</evidence>
<dbReference type="InterPro" id="IPR036876">
    <property type="entry name" value="UVR_dom_sf"/>
</dbReference>